<dbReference type="Proteomes" id="UP001500653">
    <property type="component" value="Unassembled WGS sequence"/>
</dbReference>
<accession>A0ABN1W3S2</accession>
<proteinExistence type="predicted"/>
<keyword evidence="2" id="KW-1185">Reference proteome</keyword>
<organism evidence="1 2">
    <name type="scientific">Prauserella halophila</name>
    <dbReference type="NCBI Taxonomy" id="185641"/>
    <lineage>
        <taxon>Bacteria</taxon>
        <taxon>Bacillati</taxon>
        <taxon>Actinomycetota</taxon>
        <taxon>Actinomycetes</taxon>
        <taxon>Pseudonocardiales</taxon>
        <taxon>Pseudonocardiaceae</taxon>
        <taxon>Prauserella</taxon>
    </lineage>
</organism>
<name>A0ABN1W3S2_9PSEU</name>
<evidence type="ECO:0000313" key="1">
    <source>
        <dbReference type="EMBL" id="GAA1228691.1"/>
    </source>
</evidence>
<comment type="caution">
    <text evidence="1">The sequence shown here is derived from an EMBL/GenBank/DDBJ whole genome shotgun (WGS) entry which is preliminary data.</text>
</comment>
<protein>
    <recommendedName>
        <fullName evidence="3">HTH iclR-type domain-containing protein</fullName>
    </recommendedName>
</protein>
<evidence type="ECO:0008006" key="3">
    <source>
        <dbReference type="Google" id="ProtNLM"/>
    </source>
</evidence>
<sequence length="331" mass="36220">MSSERDLRVDAGRLDAVVELTGPDGAASRIAVESKLSLVRRDIPATLERIDRVVDRSDVDAVPMVIARYLSPPVRDELFERGVSYADATGNLLVQLNSPALFLRDTGADGDPWRGPGRPRGTLRGTPAARVVRTLVDFMPPMSVPEVSRRSRVSTGATYRVVELLEREALLEREERGPITVVRWRELLERWSSDYGFLRSNTVCTYLHPRGLSSVTSALAAHRDLRYAVTGSLAAAKLAPYAPARLAMMYADDLETVAAALGLRPVDSGANVMLATTDNDVVFDRTFESDGVSFVAPAQAAVDLLTGPGRSPNEASALLDWMEAHEPQWRH</sequence>
<dbReference type="EMBL" id="BAAALN010000003">
    <property type="protein sequence ID" value="GAA1228691.1"/>
    <property type="molecule type" value="Genomic_DNA"/>
</dbReference>
<gene>
    <name evidence="1" type="ORF">GCM10009676_08910</name>
</gene>
<reference evidence="1 2" key="1">
    <citation type="journal article" date="2019" name="Int. J. Syst. Evol. Microbiol.">
        <title>The Global Catalogue of Microorganisms (GCM) 10K type strain sequencing project: providing services to taxonomists for standard genome sequencing and annotation.</title>
        <authorList>
            <consortium name="The Broad Institute Genomics Platform"/>
            <consortium name="The Broad Institute Genome Sequencing Center for Infectious Disease"/>
            <person name="Wu L."/>
            <person name="Ma J."/>
        </authorList>
    </citation>
    <scope>NUCLEOTIDE SEQUENCE [LARGE SCALE GENOMIC DNA]</scope>
    <source>
        <strain evidence="1 2">JCM 13023</strain>
    </source>
</reference>
<evidence type="ECO:0000313" key="2">
    <source>
        <dbReference type="Proteomes" id="UP001500653"/>
    </source>
</evidence>